<keyword evidence="3" id="KW-0597">Phosphoprotein</keyword>
<evidence type="ECO:0000259" key="10">
    <source>
        <dbReference type="PROSITE" id="PS50109"/>
    </source>
</evidence>
<evidence type="ECO:0000256" key="1">
    <source>
        <dbReference type="ARBA" id="ARBA00000085"/>
    </source>
</evidence>
<dbReference type="InterPro" id="IPR005467">
    <property type="entry name" value="His_kinase_dom"/>
</dbReference>
<dbReference type="Gene3D" id="1.10.287.130">
    <property type="match status" value="1"/>
</dbReference>
<dbReference type="Gene3D" id="6.10.340.10">
    <property type="match status" value="1"/>
</dbReference>
<evidence type="ECO:0000256" key="4">
    <source>
        <dbReference type="ARBA" id="ARBA00022679"/>
    </source>
</evidence>
<dbReference type="InterPro" id="IPR004358">
    <property type="entry name" value="Sig_transdc_His_kin-like_C"/>
</dbReference>
<dbReference type="InterPro" id="IPR036890">
    <property type="entry name" value="HATPase_C_sf"/>
</dbReference>
<dbReference type="AlphaFoldDB" id="A0A432WVG7"/>
<accession>A0A432WVG7</accession>
<protein>
    <recommendedName>
        <fullName evidence="2">histidine kinase</fullName>
        <ecNumber evidence="2">2.7.13.3</ecNumber>
    </recommendedName>
</protein>
<dbReference type="FunFam" id="1.10.287.130:FF:000001">
    <property type="entry name" value="Two-component sensor histidine kinase"/>
    <property type="match status" value="1"/>
</dbReference>
<evidence type="ECO:0000256" key="3">
    <source>
        <dbReference type="ARBA" id="ARBA00022553"/>
    </source>
</evidence>
<keyword evidence="5" id="KW-0418">Kinase</keyword>
<evidence type="ECO:0000256" key="5">
    <source>
        <dbReference type="ARBA" id="ARBA00022777"/>
    </source>
</evidence>
<evidence type="ECO:0000313" key="12">
    <source>
        <dbReference type="Proteomes" id="UP000286934"/>
    </source>
</evidence>
<gene>
    <name evidence="11" type="ORF">CWE13_07260</name>
</gene>
<dbReference type="GO" id="GO:0016036">
    <property type="term" value="P:cellular response to phosphate starvation"/>
    <property type="evidence" value="ECO:0007669"/>
    <property type="project" value="TreeGrafter"/>
</dbReference>
<evidence type="ECO:0000313" key="11">
    <source>
        <dbReference type="EMBL" id="RUO37737.1"/>
    </source>
</evidence>
<dbReference type="Proteomes" id="UP000286934">
    <property type="component" value="Unassembled WGS sequence"/>
</dbReference>
<evidence type="ECO:0000256" key="7">
    <source>
        <dbReference type="ARBA" id="ARBA00023136"/>
    </source>
</evidence>
<dbReference type="Pfam" id="PF02518">
    <property type="entry name" value="HATPase_c"/>
    <property type="match status" value="1"/>
</dbReference>
<dbReference type="InterPro" id="IPR003594">
    <property type="entry name" value="HATPase_dom"/>
</dbReference>
<dbReference type="GO" id="GO:0004721">
    <property type="term" value="F:phosphoprotein phosphatase activity"/>
    <property type="evidence" value="ECO:0007669"/>
    <property type="project" value="TreeGrafter"/>
</dbReference>
<dbReference type="SMART" id="SM00388">
    <property type="entry name" value="HisKA"/>
    <property type="match status" value="1"/>
</dbReference>
<dbReference type="FunFam" id="3.30.565.10:FF:000006">
    <property type="entry name" value="Sensor histidine kinase WalK"/>
    <property type="match status" value="1"/>
</dbReference>
<feature type="coiled-coil region" evidence="8">
    <location>
        <begin position="232"/>
        <end position="259"/>
    </location>
</feature>
<dbReference type="InterPro" id="IPR003661">
    <property type="entry name" value="HisK_dim/P_dom"/>
</dbReference>
<feature type="domain" description="Histidine kinase" evidence="10">
    <location>
        <begin position="259"/>
        <end position="474"/>
    </location>
</feature>
<dbReference type="PROSITE" id="PS50109">
    <property type="entry name" value="HIS_KIN"/>
    <property type="match status" value="1"/>
</dbReference>
<dbReference type="EC" id="2.7.13.3" evidence="2"/>
<keyword evidence="9" id="KW-0812">Transmembrane</keyword>
<proteinExistence type="predicted"/>
<name>A0A432WVG7_9GAMM</name>
<keyword evidence="12" id="KW-1185">Reference proteome</keyword>
<evidence type="ECO:0000256" key="6">
    <source>
        <dbReference type="ARBA" id="ARBA00023012"/>
    </source>
</evidence>
<dbReference type="OrthoDB" id="9804645at2"/>
<dbReference type="GO" id="GO:0005886">
    <property type="term" value="C:plasma membrane"/>
    <property type="evidence" value="ECO:0007669"/>
    <property type="project" value="TreeGrafter"/>
</dbReference>
<dbReference type="CDD" id="cd00082">
    <property type="entry name" value="HisKA"/>
    <property type="match status" value="1"/>
</dbReference>
<keyword evidence="9" id="KW-1133">Transmembrane helix</keyword>
<evidence type="ECO:0000256" key="8">
    <source>
        <dbReference type="SAM" id="Coils"/>
    </source>
</evidence>
<evidence type="ECO:0000256" key="9">
    <source>
        <dbReference type="SAM" id="Phobius"/>
    </source>
</evidence>
<dbReference type="PANTHER" id="PTHR45453:SF1">
    <property type="entry name" value="PHOSPHATE REGULON SENSOR PROTEIN PHOR"/>
    <property type="match status" value="1"/>
</dbReference>
<comment type="caution">
    <text evidence="11">The sequence shown here is derived from an EMBL/GenBank/DDBJ whole genome shotgun (WGS) entry which is preliminary data.</text>
</comment>
<keyword evidence="4" id="KW-0808">Transferase</keyword>
<comment type="catalytic activity">
    <reaction evidence="1">
        <text>ATP + protein L-histidine = ADP + protein N-phospho-L-histidine.</text>
        <dbReference type="EC" id="2.7.13.3"/>
    </reaction>
</comment>
<dbReference type="SUPFAM" id="SSF55874">
    <property type="entry name" value="ATPase domain of HSP90 chaperone/DNA topoisomerase II/histidine kinase"/>
    <property type="match status" value="1"/>
</dbReference>
<keyword evidence="7 9" id="KW-0472">Membrane</keyword>
<dbReference type="InterPro" id="IPR036097">
    <property type="entry name" value="HisK_dim/P_sf"/>
</dbReference>
<dbReference type="InterPro" id="IPR050351">
    <property type="entry name" value="BphY/WalK/GraS-like"/>
</dbReference>
<dbReference type="Gene3D" id="3.30.565.10">
    <property type="entry name" value="Histidine kinase-like ATPase, C-terminal domain"/>
    <property type="match status" value="1"/>
</dbReference>
<reference evidence="12" key="1">
    <citation type="journal article" date="2018" name="Front. Microbiol.">
        <title>Genome-Based Analysis Reveals the Taxonomy and Diversity of the Family Idiomarinaceae.</title>
        <authorList>
            <person name="Liu Y."/>
            <person name="Lai Q."/>
            <person name="Shao Z."/>
        </authorList>
    </citation>
    <scope>NUCLEOTIDE SEQUENCE [LARGE SCALE GENOMIC DNA]</scope>
    <source>
        <strain evidence="12">AIS</strain>
    </source>
</reference>
<dbReference type="Pfam" id="PF00512">
    <property type="entry name" value="HisKA"/>
    <property type="match status" value="1"/>
</dbReference>
<keyword evidence="6" id="KW-0902">Two-component regulatory system</keyword>
<feature type="transmembrane region" description="Helical" evidence="9">
    <location>
        <begin position="171"/>
        <end position="191"/>
    </location>
</feature>
<keyword evidence="8" id="KW-0175">Coiled coil</keyword>
<sequence length="481" mass="53124">MFSSWLQRFSTRTQFFIAIAGTGVFLVAVVLLGVRSYFLNNFSNYIAEQEQQRLQPVAAVFSEYYGNVVAQLTNRGIAEIDEAELWRMVVASIQRDLLINPSRVNLDPELSFSELNLETLAGYRVFGVAIEDPVSVAVLSDGEIIATLSTTMPRGQMQPIDAVFSQQQEKAMLWAGAFALAVAALVAWLLATQLRKRLLLLRKNTQEIASGNYQYFQNGQPIADDMSTNDDIGELSVAINSLAETLANTENQRRQFMADIAHELRTPLTILKGELEAVEDGIRTPSKAFCQLLLQQTEQLNHLVQDLHSLAQAEAMQYQWQPVDLSQLLARTIQQIATQAEAAGLHIDYLGLSSPVWIRADASRLQRALMNLLQNSVRYTQTPGQITVELQVDSVSNCADIAIEDSAPGVGAEHIPHLFERFYRIDEHRQRATGGSGLGLAIVAQIIQAHSGTVNAQPSTLGGLKIELKLPLLARTEIPEA</sequence>
<dbReference type="SUPFAM" id="SSF47384">
    <property type="entry name" value="Homodimeric domain of signal transducing histidine kinase"/>
    <property type="match status" value="1"/>
</dbReference>
<evidence type="ECO:0000256" key="2">
    <source>
        <dbReference type="ARBA" id="ARBA00012438"/>
    </source>
</evidence>
<dbReference type="RefSeq" id="WP_126807225.1">
    <property type="nucleotide sequence ID" value="NZ_PIPP01000002.1"/>
</dbReference>
<dbReference type="PRINTS" id="PR00344">
    <property type="entry name" value="BCTRLSENSOR"/>
</dbReference>
<dbReference type="SMART" id="SM00387">
    <property type="entry name" value="HATPase_c"/>
    <property type="match status" value="1"/>
</dbReference>
<dbReference type="EMBL" id="PIPP01000002">
    <property type="protein sequence ID" value="RUO37737.1"/>
    <property type="molecule type" value="Genomic_DNA"/>
</dbReference>
<feature type="transmembrane region" description="Helical" evidence="9">
    <location>
        <begin position="15"/>
        <end position="34"/>
    </location>
</feature>
<dbReference type="PANTHER" id="PTHR45453">
    <property type="entry name" value="PHOSPHATE REGULON SENSOR PROTEIN PHOR"/>
    <property type="match status" value="1"/>
</dbReference>
<dbReference type="GO" id="GO:0000155">
    <property type="term" value="F:phosphorelay sensor kinase activity"/>
    <property type="evidence" value="ECO:0007669"/>
    <property type="project" value="InterPro"/>
</dbReference>
<organism evidence="11 12">
    <name type="scientific">Aliidiomarina shirensis</name>
    <dbReference type="NCBI Taxonomy" id="1048642"/>
    <lineage>
        <taxon>Bacteria</taxon>
        <taxon>Pseudomonadati</taxon>
        <taxon>Pseudomonadota</taxon>
        <taxon>Gammaproteobacteria</taxon>
        <taxon>Alteromonadales</taxon>
        <taxon>Idiomarinaceae</taxon>
        <taxon>Aliidiomarina</taxon>
    </lineage>
</organism>
<dbReference type="CDD" id="cd06225">
    <property type="entry name" value="HAMP"/>
    <property type="match status" value="1"/>
</dbReference>